<reference evidence="2" key="1">
    <citation type="submission" date="2023-10" db="EMBL/GenBank/DDBJ databases">
        <authorList>
            <person name="Chen Y."/>
            <person name="Shah S."/>
            <person name="Dougan E. K."/>
            <person name="Thang M."/>
            <person name="Chan C."/>
        </authorList>
    </citation>
    <scope>NUCLEOTIDE SEQUENCE [LARGE SCALE GENOMIC DNA]</scope>
</reference>
<evidence type="ECO:0000313" key="3">
    <source>
        <dbReference type="Proteomes" id="UP001189429"/>
    </source>
</evidence>
<dbReference type="EMBL" id="CAUYUJ010020229">
    <property type="protein sequence ID" value="CAK0896728.1"/>
    <property type="molecule type" value="Genomic_DNA"/>
</dbReference>
<feature type="compositionally biased region" description="Low complexity" evidence="1">
    <location>
        <begin position="42"/>
        <end position="63"/>
    </location>
</feature>
<evidence type="ECO:0000313" key="2">
    <source>
        <dbReference type="EMBL" id="CAK0896728.1"/>
    </source>
</evidence>
<sequence length="131" mass="13909">MDNFGVITEVGTENIQGDHIFMIHGPKANVLQAARQTVSLLDTPAAPAATPQAQAQPQQAELPVPAPPPLQQAEAQQYQQQQYQQQLYAQPDAAAQLVALQPQAAGASQLTPQQQLEYYQLQQAAAAGAAA</sequence>
<proteinExistence type="predicted"/>
<keyword evidence="3" id="KW-1185">Reference proteome</keyword>
<dbReference type="Proteomes" id="UP001189429">
    <property type="component" value="Unassembled WGS sequence"/>
</dbReference>
<protein>
    <submittedName>
        <fullName evidence="2">Uncharacterized protein</fullName>
    </submittedName>
</protein>
<name>A0ABN9XFQ4_9DINO</name>
<evidence type="ECO:0000256" key="1">
    <source>
        <dbReference type="SAM" id="MobiDB-lite"/>
    </source>
</evidence>
<feature type="region of interest" description="Disordered" evidence="1">
    <location>
        <begin position="42"/>
        <end position="78"/>
    </location>
</feature>
<accession>A0ABN9XFQ4</accession>
<comment type="caution">
    <text evidence="2">The sequence shown here is derived from an EMBL/GenBank/DDBJ whole genome shotgun (WGS) entry which is preliminary data.</text>
</comment>
<organism evidence="2 3">
    <name type="scientific">Prorocentrum cordatum</name>
    <dbReference type="NCBI Taxonomy" id="2364126"/>
    <lineage>
        <taxon>Eukaryota</taxon>
        <taxon>Sar</taxon>
        <taxon>Alveolata</taxon>
        <taxon>Dinophyceae</taxon>
        <taxon>Prorocentrales</taxon>
        <taxon>Prorocentraceae</taxon>
        <taxon>Prorocentrum</taxon>
    </lineage>
</organism>
<gene>
    <name evidence="2" type="ORF">PCOR1329_LOCUS75105</name>
</gene>